<dbReference type="GO" id="GO:0016491">
    <property type="term" value="F:oxidoreductase activity"/>
    <property type="evidence" value="ECO:0007669"/>
    <property type="project" value="UniProtKB-KW"/>
</dbReference>
<proteinExistence type="inferred from homology"/>
<evidence type="ECO:0000313" key="6">
    <source>
        <dbReference type="Proteomes" id="UP000183413"/>
    </source>
</evidence>
<feature type="domain" description="Ketoreductase" evidence="4">
    <location>
        <begin position="7"/>
        <end position="193"/>
    </location>
</feature>
<dbReference type="Proteomes" id="UP000183413">
    <property type="component" value="Unassembled WGS sequence"/>
</dbReference>
<dbReference type="PANTHER" id="PTHR45024:SF2">
    <property type="entry name" value="SCP2 DOMAIN-CONTAINING PROTEIN"/>
    <property type="match status" value="1"/>
</dbReference>
<dbReference type="Gene3D" id="3.40.50.720">
    <property type="entry name" value="NAD(P)-binding Rossmann-like Domain"/>
    <property type="match status" value="1"/>
</dbReference>
<evidence type="ECO:0000256" key="2">
    <source>
        <dbReference type="ARBA" id="ARBA00023002"/>
    </source>
</evidence>
<comment type="similarity">
    <text evidence="1 3">Belongs to the short-chain dehydrogenases/reductases (SDR) family.</text>
</comment>
<dbReference type="PRINTS" id="PR00080">
    <property type="entry name" value="SDRFAMILY"/>
</dbReference>
<dbReference type="PRINTS" id="PR00081">
    <property type="entry name" value="GDHRDH"/>
</dbReference>
<name>A0A1I5M9T0_9ACTN</name>
<keyword evidence="2" id="KW-0560">Oxidoreductase</keyword>
<dbReference type="OrthoDB" id="9808187at2"/>
<evidence type="ECO:0000259" key="4">
    <source>
        <dbReference type="SMART" id="SM00822"/>
    </source>
</evidence>
<dbReference type="STRING" id="1993.SAMN04489713_111216"/>
<evidence type="ECO:0000313" key="5">
    <source>
        <dbReference type="EMBL" id="SFP06344.1"/>
    </source>
</evidence>
<gene>
    <name evidence="5" type="ORF">SAMN04489713_111216</name>
</gene>
<dbReference type="InterPro" id="IPR020904">
    <property type="entry name" value="Sc_DH/Rdtase_CS"/>
</dbReference>
<dbReference type="InterPro" id="IPR002347">
    <property type="entry name" value="SDR_fam"/>
</dbReference>
<evidence type="ECO:0000256" key="3">
    <source>
        <dbReference type="RuleBase" id="RU000363"/>
    </source>
</evidence>
<accession>A0A1I5M9T0</accession>
<dbReference type="InterPro" id="IPR057326">
    <property type="entry name" value="KR_dom"/>
</dbReference>
<organism evidence="5 6">
    <name type="scientific">Actinomadura madurae</name>
    <dbReference type="NCBI Taxonomy" id="1993"/>
    <lineage>
        <taxon>Bacteria</taxon>
        <taxon>Bacillati</taxon>
        <taxon>Actinomycetota</taxon>
        <taxon>Actinomycetes</taxon>
        <taxon>Streptosporangiales</taxon>
        <taxon>Thermomonosporaceae</taxon>
        <taxon>Actinomadura</taxon>
    </lineage>
</organism>
<sequence>MSPLAGMAAIVTGAGGGLGRSHALHLASLGAAVLVNDVARGPGSRRPADGVAEEITANGSRAVSDHGDVSDWTDAREMIDACVEAFGRFDILVNNAGILRDRTLARMTEAEWDDVVRVDLKGHAAPSIHAMAHWRKLAKAHGSPVQGAIVHTSSIAGLMPNFGQGNYASAKLGIVALSSVLALEGETVGVRSNVVVPSARTQTVLDSMASAGELIEPADETGFDYWDPGNVSPVVGWLASPTCRATGQVLHAVGNEVRLFAPPPIVDRFTTSGRWTLEELERQVGPELSTWPDVTEFLAALGEKEPADG</sequence>
<dbReference type="EMBL" id="FOVH01000011">
    <property type="protein sequence ID" value="SFP06344.1"/>
    <property type="molecule type" value="Genomic_DNA"/>
</dbReference>
<dbReference type="RefSeq" id="WP_021591808.1">
    <property type="nucleotide sequence ID" value="NZ_FOVH01000011.1"/>
</dbReference>
<dbReference type="AlphaFoldDB" id="A0A1I5M9T0"/>
<dbReference type="Pfam" id="PF00106">
    <property type="entry name" value="adh_short"/>
    <property type="match status" value="1"/>
</dbReference>
<dbReference type="InterPro" id="IPR051687">
    <property type="entry name" value="Peroxisomal_Beta-Oxidation"/>
</dbReference>
<dbReference type="InterPro" id="IPR036291">
    <property type="entry name" value="NAD(P)-bd_dom_sf"/>
</dbReference>
<dbReference type="PANTHER" id="PTHR45024">
    <property type="entry name" value="DEHYDROGENASES, SHORT CHAIN"/>
    <property type="match status" value="1"/>
</dbReference>
<keyword evidence="6" id="KW-1185">Reference proteome</keyword>
<dbReference type="SUPFAM" id="SSF51735">
    <property type="entry name" value="NAD(P)-binding Rossmann-fold domains"/>
    <property type="match status" value="1"/>
</dbReference>
<dbReference type="eggNOG" id="COG1028">
    <property type="taxonomic scope" value="Bacteria"/>
</dbReference>
<reference evidence="5 6" key="1">
    <citation type="submission" date="2016-10" db="EMBL/GenBank/DDBJ databases">
        <authorList>
            <person name="de Groot N.N."/>
        </authorList>
    </citation>
    <scope>NUCLEOTIDE SEQUENCE [LARGE SCALE GENOMIC DNA]</scope>
    <source>
        <strain evidence="5 6">DSM 43067</strain>
    </source>
</reference>
<evidence type="ECO:0000256" key="1">
    <source>
        <dbReference type="ARBA" id="ARBA00006484"/>
    </source>
</evidence>
<dbReference type="PROSITE" id="PS00061">
    <property type="entry name" value="ADH_SHORT"/>
    <property type="match status" value="1"/>
</dbReference>
<dbReference type="InParanoid" id="A0A1I5M9T0"/>
<dbReference type="SMART" id="SM00822">
    <property type="entry name" value="PKS_KR"/>
    <property type="match status" value="1"/>
</dbReference>
<protein>
    <submittedName>
        <fullName evidence="5">3-oxoacyl-[acyl-carrier protein] reductase</fullName>
    </submittedName>
</protein>